<reference evidence="2 3" key="1">
    <citation type="journal article" date="2015" name="Genome Announc.">
        <title>Expanding the biotechnology potential of lactobacilli through comparative genomics of 213 strains and associated genera.</title>
        <authorList>
            <person name="Sun Z."/>
            <person name="Harris H.M."/>
            <person name="McCann A."/>
            <person name="Guo C."/>
            <person name="Argimon S."/>
            <person name="Zhang W."/>
            <person name="Yang X."/>
            <person name="Jeffery I.B."/>
            <person name="Cooney J.C."/>
            <person name="Kagawa T.F."/>
            <person name="Liu W."/>
            <person name="Song Y."/>
            <person name="Salvetti E."/>
            <person name="Wrobel A."/>
            <person name="Rasinkangas P."/>
            <person name="Parkhill J."/>
            <person name="Rea M.C."/>
            <person name="O'Sullivan O."/>
            <person name="Ritari J."/>
            <person name="Douillard F.P."/>
            <person name="Paul Ross R."/>
            <person name="Yang R."/>
            <person name="Briner A.E."/>
            <person name="Felis G.E."/>
            <person name="de Vos W.M."/>
            <person name="Barrangou R."/>
            <person name="Klaenhammer T.R."/>
            <person name="Caufield P.W."/>
            <person name="Cui Y."/>
            <person name="Zhang H."/>
            <person name="O'Toole P.W."/>
        </authorList>
    </citation>
    <scope>NUCLEOTIDE SEQUENCE [LARGE SCALE GENOMIC DNA]</scope>
    <source>
        <strain evidence="2 3">DSM 23365</strain>
    </source>
</reference>
<dbReference type="SUPFAM" id="SSF55729">
    <property type="entry name" value="Acyl-CoA N-acyltransferases (Nat)"/>
    <property type="match status" value="1"/>
</dbReference>
<dbReference type="Proteomes" id="UP000051442">
    <property type="component" value="Unassembled WGS sequence"/>
</dbReference>
<dbReference type="OrthoDB" id="9798081at2"/>
<evidence type="ECO:0000259" key="1">
    <source>
        <dbReference type="PROSITE" id="PS51186"/>
    </source>
</evidence>
<sequence length="175" mass="19446">MAHPNATERIQFGEWQASDLPQAQLLWGDPDVTRLISKDGFSPQMIVDRLALEVRSLAQDQVQYWPLFAADGDLIGCCGLHARPHGEYELGYHLRPAYWHQGLATEAAKAVVQYATTQLHAPALIAGHNPANLASKHVILKLGFQYTHDELYPPTGKYSPMYRLVLQGDTEAKGT</sequence>
<dbReference type="AlphaFoldDB" id="A0A0R2ESY1"/>
<accession>A0A0R2ESY1</accession>
<dbReference type="CDD" id="cd04301">
    <property type="entry name" value="NAT_SF"/>
    <property type="match status" value="1"/>
</dbReference>
<dbReference type="InterPro" id="IPR000182">
    <property type="entry name" value="GNAT_dom"/>
</dbReference>
<keyword evidence="3" id="KW-1185">Reference proteome</keyword>
<evidence type="ECO:0000313" key="3">
    <source>
        <dbReference type="Proteomes" id="UP000051442"/>
    </source>
</evidence>
<dbReference type="PANTHER" id="PTHR43792">
    <property type="entry name" value="GNAT FAMILY, PUTATIVE (AFU_ORTHOLOGUE AFUA_3G00765)-RELATED-RELATED"/>
    <property type="match status" value="1"/>
</dbReference>
<dbReference type="Pfam" id="PF13302">
    <property type="entry name" value="Acetyltransf_3"/>
    <property type="match status" value="1"/>
</dbReference>
<dbReference type="PROSITE" id="PS51186">
    <property type="entry name" value="GNAT"/>
    <property type="match status" value="1"/>
</dbReference>
<comment type="caution">
    <text evidence="2">The sequence shown here is derived from an EMBL/GenBank/DDBJ whole genome shotgun (WGS) entry which is preliminary data.</text>
</comment>
<organism evidence="2 3">
    <name type="scientific">Secundilactobacillus similis DSM 23365 = JCM 2765</name>
    <dbReference type="NCBI Taxonomy" id="1423804"/>
    <lineage>
        <taxon>Bacteria</taxon>
        <taxon>Bacillati</taxon>
        <taxon>Bacillota</taxon>
        <taxon>Bacilli</taxon>
        <taxon>Lactobacillales</taxon>
        <taxon>Lactobacillaceae</taxon>
        <taxon>Secundilactobacillus</taxon>
    </lineage>
</organism>
<dbReference type="InterPro" id="IPR051531">
    <property type="entry name" value="N-acetyltransferase"/>
</dbReference>
<dbReference type="PANTHER" id="PTHR43792:SF1">
    <property type="entry name" value="N-ACETYLTRANSFERASE DOMAIN-CONTAINING PROTEIN"/>
    <property type="match status" value="1"/>
</dbReference>
<proteinExistence type="predicted"/>
<dbReference type="PATRIC" id="fig|1423804.4.peg.1901"/>
<feature type="domain" description="N-acetyltransferase" evidence="1">
    <location>
        <begin position="10"/>
        <end position="169"/>
    </location>
</feature>
<dbReference type="InterPro" id="IPR016181">
    <property type="entry name" value="Acyl_CoA_acyltransferase"/>
</dbReference>
<evidence type="ECO:0000313" key="2">
    <source>
        <dbReference type="EMBL" id="KRN19345.1"/>
    </source>
</evidence>
<dbReference type="GO" id="GO:0016747">
    <property type="term" value="F:acyltransferase activity, transferring groups other than amino-acyl groups"/>
    <property type="evidence" value="ECO:0007669"/>
    <property type="project" value="InterPro"/>
</dbReference>
<gene>
    <name evidence="2" type="ORF">FD14_GL001758</name>
</gene>
<dbReference type="Gene3D" id="3.40.630.30">
    <property type="match status" value="1"/>
</dbReference>
<name>A0A0R2ESY1_9LACO</name>
<dbReference type="RefSeq" id="WP_054737493.1">
    <property type="nucleotide sequence ID" value="NZ_AYZM01000138.1"/>
</dbReference>
<dbReference type="EMBL" id="AYZM01000138">
    <property type="protein sequence ID" value="KRN19345.1"/>
    <property type="molecule type" value="Genomic_DNA"/>
</dbReference>
<dbReference type="STRING" id="1423804.FD14_GL001758"/>
<protein>
    <recommendedName>
        <fullName evidence="1">N-acetyltransferase domain-containing protein</fullName>
    </recommendedName>
</protein>